<accession>A0A833J8U0</accession>
<dbReference type="AlphaFoldDB" id="A0A833J8U0"/>
<sequence length="349" mass="37446">MSPRNPIVSKSHPPLSSLAELVDTVEQTLRTVDASHHRRMLLGVTDLLVGLSASLSNVHWETFDEVLGRLVSAAEVDARQAVAEHVGTLAQAPPGLVRQLVADKAGLVAGPILRSRIALSDAVLIHVAQSRSQDHLAAIAQRTVLSEPVCEAVAAKGNDAVLRILLANAGAQLSSRALFLMATRFEDEATLTAGLAQRMDLLPRQRAELLRERRYERARARMNGGAPQAWKGSKAEAAVALRIKIGLDDGDVQHWLSNGRTTEALLALAHLARIPADHVFAAHASADLRRLTLFVRCAGLGTATLARLLCTVERPEARGDLGRILSAFRALSVEQARAALEQEALIGEA</sequence>
<organism evidence="1 2">
    <name type="scientific">Methylorubrum populi</name>
    <dbReference type="NCBI Taxonomy" id="223967"/>
    <lineage>
        <taxon>Bacteria</taxon>
        <taxon>Pseudomonadati</taxon>
        <taxon>Pseudomonadota</taxon>
        <taxon>Alphaproteobacteria</taxon>
        <taxon>Hyphomicrobiales</taxon>
        <taxon>Methylobacteriaceae</taxon>
        <taxon>Methylorubrum</taxon>
    </lineage>
</organism>
<name>A0A833J8U0_9HYPH</name>
<dbReference type="InterPro" id="IPR019285">
    <property type="entry name" value="DUF2336"/>
</dbReference>
<dbReference type="EMBL" id="WEKV01000009">
    <property type="protein sequence ID" value="KAB7785616.1"/>
    <property type="molecule type" value="Genomic_DNA"/>
</dbReference>
<protein>
    <recommendedName>
        <fullName evidence="3">DUF2336 domain-containing protein</fullName>
    </recommendedName>
</protein>
<dbReference type="Proteomes" id="UP000469949">
    <property type="component" value="Unassembled WGS sequence"/>
</dbReference>
<evidence type="ECO:0000313" key="1">
    <source>
        <dbReference type="EMBL" id="KAB7785616.1"/>
    </source>
</evidence>
<proteinExistence type="predicted"/>
<reference evidence="1 2" key="1">
    <citation type="submission" date="2019-10" db="EMBL/GenBank/DDBJ databases">
        <title>Draft Genome Sequence of the Caffeine Degrading Methylotroph Methylorubrum populi PINKEL.</title>
        <authorList>
            <person name="Dawson S.C."/>
            <person name="Zhang X."/>
            <person name="Wright M.E."/>
            <person name="Sharma G."/>
            <person name="Langner J.T."/>
            <person name="Ditty J.L."/>
            <person name="Subuyuj G.A."/>
        </authorList>
    </citation>
    <scope>NUCLEOTIDE SEQUENCE [LARGE SCALE GENOMIC DNA]</scope>
    <source>
        <strain evidence="1 2">Pinkel</strain>
    </source>
</reference>
<gene>
    <name evidence="1" type="ORF">F8B43_2117</name>
</gene>
<evidence type="ECO:0000313" key="2">
    <source>
        <dbReference type="Proteomes" id="UP000469949"/>
    </source>
</evidence>
<dbReference type="Pfam" id="PF10098">
    <property type="entry name" value="DUF2336"/>
    <property type="match status" value="1"/>
</dbReference>
<evidence type="ECO:0008006" key="3">
    <source>
        <dbReference type="Google" id="ProtNLM"/>
    </source>
</evidence>
<comment type="caution">
    <text evidence="1">The sequence shown here is derived from an EMBL/GenBank/DDBJ whole genome shotgun (WGS) entry which is preliminary data.</text>
</comment>